<evidence type="ECO:0000313" key="1">
    <source>
        <dbReference type="EMBL" id="TFY62355.1"/>
    </source>
</evidence>
<reference evidence="1 2" key="1">
    <citation type="submission" date="2019-02" db="EMBL/GenBank/DDBJ databases">
        <title>Genome sequencing of the rare red list fungi Dentipellis fragilis.</title>
        <authorList>
            <person name="Buettner E."/>
            <person name="Kellner H."/>
        </authorList>
    </citation>
    <scope>NUCLEOTIDE SEQUENCE [LARGE SCALE GENOMIC DNA]</scope>
    <source>
        <strain evidence="1 2">DSM 105465</strain>
    </source>
</reference>
<name>A0A4Y9YIZ5_9AGAM</name>
<accession>A0A4Y9YIZ5</accession>
<proteinExistence type="predicted"/>
<protein>
    <submittedName>
        <fullName evidence="1">Uncharacterized protein</fullName>
    </submittedName>
</protein>
<organism evidence="1 2">
    <name type="scientific">Dentipellis fragilis</name>
    <dbReference type="NCBI Taxonomy" id="205917"/>
    <lineage>
        <taxon>Eukaryota</taxon>
        <taxon>Fungi</taxon>
        <taxon>Dikarya</taxon>
        <taxon>Basidiomycota</taxon>
        <taxon>Agaricomycotina</taxon>
        <taxon>Agaricomycetes</taxon>
        <taxon>Russulales</taxon>
        <taxon>Hericiaceae</taxon>
        <taxon>Dentipellis</taxon>
    </lineage>
</organism>
<sequence length="521" mass="57268">MILSHLSKSKLLEATQAAIPSSPEAHPALEPTFVAIRALGEFAALLKTGINEFLFKLIIEGLPGIFAWMKFLFELYSDDSMKGLSAIHSMPGLLALVTRLWLAEDDDMDITITFSPSVFSSFFVGIVNFATTPIFDEVVSAVGGDASIIAETAAARLRCVLDKPGSPNPTHVAFCVVILFCLTSRRKPEPAMRRAEFGKRVIGLVTSALLRLSTGSLEPGGLGIRAVIAAVRCIIQLIAAGDGPTNVKLAIQAGMIQAFLNISSSFNFLEDNVDQELLTLIRVTLPQYFVYHSVLVVFARATRKIGSQEARTNVAETPIWDAWYAMKTLAAERLVIKCKYVDNGALSTEAAFCDYCRRAAPKAELKKLEERTQSRMPGESRRKNLTALKGDALRKEDIKFISFLALHDAWRHLPRLRRLAAQDLPGMPLANVGVQIDYTCVPEMYFVLPIASEGGKTSIQCLIAVGEWYTTASVISPTSLWEDVDFGRSLEFLNETDTIIDDVDIDLANMRGHKGSSVYRK</sequence>
<dbReference type="STRING" id="205917.A0A4Y9YIZ5"/>
<dbReference type="OrthoDB" id="2786161at2759"/>
<dbReference type="Proteomes" id="UP000298327">
    <property type="component" value="Unassembled WGS sequence"/>
</dbReference>
<dbReference type="AlphaFoldDB" id="A0A4Y9YIZ5"/>
<evidence type="ECO:0000313" key="2">
    <source>
        <dbReference type="Proteomes" id="UP000298327"/>
    </source>
</evidence>
<keyword evidence="2" id="KW-1185">Reference proteome</keyword>
<comment type="caution">
    <text evidence="1">The sequence shown here is derived from an EMBL/GenBank/DDBJ whole genome shotgun (WGS) entry which is preliminary data.</text>
</comment>
<gene>
    <name evidence="1" type="ORF">EVG20_g6736</name>
</gene>
<dbReference type="EMBL" id="SEOQ01000467">
    <property type="protein sequence ID" value="TFY62355.1"/>
    <property type="molecule type" value="Genomic_DNA"/>
</dbReference>